<organism evidence="3 4">
    <name type="scientific">Sediminicoccus rosea</name>
    <dbReference type="NCBI Taxonomy" id="1225128"/>
    <lineage>
        <taxon>Bacteria</taxon>
        <taxon>Pseudomonadati</taxon>
        <taxon>Pseudomonadota</taxon>
        <taxon>Alphaproteobacteria</taxon>
        <taxon>Acetobacterales</taxon>
        <taxon>Roseomonadaceae</taxon>
        <taxon>Sediminicoccus</taxon>
    </lineage>
</organism>
<dbReference type="InterPro" id="IPR032466">
    <property type="entry name" value="Metal_Hydrolase"/>
</dbReference>
<dbReference type="Pfam" id="PF04909">
    <property type="entry name" value="Amidohydro_2"/>
    <property type="match status" value="1"/>
</dbReference>
<dbReference type="Gene3D" id="3.20.20.140">
    <property type="entry name" value="Metal-dependent hydrolases"/>
    <property type="match status" value="1"/>
</dbReference>
<dbReference type="Proteomes" id="UP001305521">
    <property type="component" value="Chromosome"/>
</dbReference>
<dbReference type="InterPro" id="IPR006311">
    <property type="entry name" value="TAT_signal"/>
</dbReference>
<dbReference type="PROSITE" id="PS51318">
    <property type="entry name" value="TAT"/>
    <property type="match status" value="1"/>
</dbReference>
<reference evidence="3 4" key="1">
    <citation type="submission" date="2023-11" db="EMBL/GenBank/DDBJ databases">
        <title>Arctic aerobic anoxygenic photoheterotroph Sediminicoccus rosea KRV36 adapts its photosynthesis to long days of polar summer.</title>
        <authorList>
            <person name="Tomasch J."/>
            <person name="Kopejtka K."/>
            <person name="Bily T."/>
            <person name="Gardiner A.T."/>
            <person name="Gardian Z."/>
            <person name="Shivaramu S."/>
            <person name="Koblizek M."/>
            <person name="Engelhardt F."/>
            <person name="Kaftan D."/>
        </authorList>
    </citation>
    <scope>NUCLEOTIDE SEQUENCE [LARGE SCALE GENOMIC DNA]</scope>
    <source>
        <strain evidence="3 4">R-30</strain>
    </source>
</reference>
<feature type="domain" description="Amidohydrolase-related" evidence="2">
    <location>
        <begin position="67"/>
        <end position="341"/>
    </location>
</feature>
<evidence type="ECO:0000313" key="4">
    <source>
        <dbReference type="Proteomes" id="UP001305521"/>
    </source>
</evidence>
<dbReference type="RefSeq" id="WP_318646931.1">
    <property type="nucleotide sequence ID" value="NZ_CP137852.1"/>
</dbReference>
<dbReference type="PANTHER" id="PTHR21240:SF30">
    <property type="entry name" value="AMIDOHYDROLASE-RELATED DOMAIN-CONTAINING PROTEIN-RELATED"/>
    <property type="match status" value="1"/>
</dbReference>
<evidence type="ECO:0000256" key="1">
    <source>
        <dbReference type="ARBA" id="ARBA00023239"/>
    </source>
</evidence>
<dbReference type="PANTHER" id="PTHR21240">
    <property type="entry name" value="2-AMINO-3-CARBOXYLMUCONATE-6-SEMIALDEHYDE DECARBOXYLASE"/>
    <property type="match status" value="1"/>
</dbReference>
<keyword evidence="4" id="KW-1185">Reference proteome</keyword>
<dbReference type="InterPro" id="IPR032465">
    <property type="entry name" value="ACMSD"/>
</dbReference>
<evidence type="ECO:0000259" key="2">
    <source>
        <dbReference type="Pfam" id="PF04909"/>
    </source>
</evidence>
<dbReference type="SUPFAM" id="SSF51556">
    <property type="entry name" value="Metallo-dependent hydrolases"/>
    <property type="match status" value="1"/>
</dbReference>
<evidence type="ECO:0000313" key="3">
    <source>
        <dbReference type="EMBL" id="WPB82950.1"/>
    </source>
</evidence>
<sequence>MRLDRRGVLATSLALGGAATAAPVPGKIALEEHVIIPSFLDYLNKAMPPVSAEARAVLVRRMLDFGEERLAAMDGAGVSRAILSISGPGVQVEPDTARATRLAAEANDALAREIQRRPDRYGGFAHLAMQDPAQAARELERCVRELNFQGAMINHHTLGVYLDDPRNDVFWERLQALEVPLYLHPDDSFRMPHVLEGVPELHKPTWEWTTETATHALRLIVTGVFDRFPRAQVILGHMGETLPYMLWRLDSRYAFTPTRRPIRRKPSDYVRSNISVTTSGQCDDVPLTAALAALGESRVMFSIDYPYEDSATAARFIEKAAIAEDVRARVMHGNARALLKLRS</sequence>
<dbReference type="EMBL" id="CP137852">
    <property type="protein sequence ID" value="WPB82950.1"/>
    <property type="molecule type" value="Genomic_DNA"/>
</dbReference>
<gene>
    <name evidence="3" type="ORF">R9Z33_12620</name>
</gene>
<protein>
    <submittedName>
        <fullName evidence="3">Amidohydrolase family protein</fullName>
    </submittedName>
</protein>
<proteinExistence type="predicted"/>
<keyword evidence="1" id="KW-0456">Lyase</keyword>
<accession>A0ABZ0PB74</accession>
<dbReference type="InterPro" id="IPR006680">
    <property type="entry name" value="Amidohydro-rel"/>
</dbReference>
<name>A0ABZ0PB74_9PROT</name>